<dbReference type="OMA" id="YQEGWIA"/>
<evidence type="ECO:0000313" key="7">
    <source>
        <dbReference type="EMBL" id="EFO89019.1"/>
    </source>
</evidence>
<accession>E3M109</accession>
<evidence type="ECO:0000256" key="5">
    <source>
        <dbReference type="ARBA" id="ARBA00023136"/>
    </source>
</evidence>
<feature type="transmembrane region" description="Helical" evidence="6">
    <location>
        <begin position="77"/>
        <end position="99"/>
    </location>
</feature>
<dbReference type="AlphaFoldDB" id="E3M109"/>
<dbReference type="GO" id="GO:0016020">
    <property type="term" value="C:membrane"/>
    <property type="evidence" value="ECO:0007669"/>
    <property type="project" value="UniProtKB-SubCell"/>
</dbReference>
<keyword evidence="3 6" id="KW-0812">Transmembrane</keyword>
<feature type="transmembrane region" description="Helical" evidence="6">
    <location>
        <begin position="12"/>
        <end position="33"/>
    </location>
</feature>
<evidence type="ECO:0000256" key="1">
    <source>
        <dbReference type="ARBA" id="ARBA00004141"/>
    </source>
</evidence>
<comment type="similarity">
    <text evidence="2">Belongs to the nematode receptor-like protein sre family.</text>
</comment>
<keyword evidence="5 6" id="KW-0472">Membrane</keyword>
<comment type="subcellular location">
    <subcellularLocation>
        <location evidence="1">Membrane</location>
        <topology evidence="1">Multi-pass membrane protein</topology>
    </subcellularLocation>
</comment>
<evidence type="ECO:0000256" key="4">
    <source>
        <dbReference type="ARBA" id="ARBA00022989"/>
    </source>
</evidence>
<feature type="transmembrane region" description="Helical" evidence="6">
    <location>
        <begin position="195"/>
        <end position="218"/>
    </location>
</feature>
<dbReference type="OrthoDB" id="5832606at2759"/>
<dbReference type="KEGG" id="crq:GCK72_006713"/>
<dbReference type="PANTHER" id="PTHR47631">
    <property type="entry name" value="SERPENTINE RECEPTOR, CLASS E (EPSILON)-RELATED"/>
    <property type="match status" value="1"/>
</dbReference>
<dbReference type="Pfam" id="PF03125">
    <property type="entry name" value="Sre"/>
    <property type="match status" value="1"/>
</dbReference>
<dbReference type="GO" id="GO:0007606">
    <property type="term" value="P:sensory perception of chemical stimulus"/>
    <property type="evidence" value="ECO:0007669"/>
    <property type="project" value="InterPro"/>
</dbReference>
<proteinExistence type="inferred from homology"/>
<evidence type="ECO:0000313" key="8">
    <source>
        <dbReference type="Proteomes" id="UP000008281"/>
    </source>
</evidence>
<gene>
    <name evidence="7" type="ORF">CRE_06701</name>
</gene>
<dbReference type="EMBL" id="DS268421">
    <property type="protein sequence ID" value="EFO89019.1"/>
    <property type="molecule type" value="Genomic_DNA"/>
</dbReference>
<dbReference type="RefSeq" id="XP_003110230.2">
    <property type="nucleotide sequence ID" value="XM_003110182.2"/>
</dbReference>
<dbReference type="InParanoid" id="E3M109"/>
<evidence type="ECO:0000256" key="2">
    <source>
        <dbReference type="ARBA" id="ARBA00006803"/>
    </source>
</evidence>
<reference evidence="7" key="1">
    <citation type="submission" date="2007-07" db="EMBL/GenBank/DDBJ databases">
        <title>PCAP assembly of the Caenorhabditis remanei genome.</title>
        <authorList>
            <consortium name="The Caenorhabditis remanei Sequencing Consortium"/>
            <person name="Wilson R.K."/>
        </authorList>
    </citation>
    <scope>NUCLEOTIDE SEQUENCE [LARGE SCALE GENOMIC DNA]</scope>
    <source>
        <strain evidence="7">PB4641</strain>
    </source>
</reference>
<sequence>MCQTRCFHFNLTIIFVSLLGQWFECFLARLLIIPYQEGWIAIKDTVVEDETTGHVQVSLLFIPLLVGGFIRSHYILSLSFFIPSVVIERIIASIFIRTYEKHPRVYVSTSLLLISHLFSIFLSYQTMQWKYSYFQIIVTFILVLTITITIFACLYIYNSSVTRRLELQHRRYGYHFGKRFQAKENLRSLKMVRRITIVGVCGFLVAALFISLVASQLLPNYFHRISLQISEIVLNLNPLFIVPSVADRVPPWKNKLIDTMPKFIRKKYSCTRTVRPMDYRARRTVVEETNTYWTQYSNNW</sequence>
<dbReference type="PANTHER" id="PTHR47631:SF4">
    <property type="entry name" value="SERPENTINE RECEPTOR, CLASS E (EPSILON)"/>
    <property type="match status" value="1"/>
</dbReference>
<keyword evidence="8" id="KW-1185">Reference proteome</keyword>
<dbReference type="CTD" id="9803993"/>
<dbReference type="GeneID" id="9803993"/>
<keyword evidence="4 6" id="KW-1133">Transmembrane helix</keyword>
<organism evidence="8">
    <name type="scientific">Caenorhabditis remanei</name>
    <name type="common">Caenorhabditis vulgaris</name>
    <dbReference type="NCBI Taxonomy" id="31234"/>
    <lineage>
        <taxon>Eukaryota</taxon>
        <taxon>Metazoa</taxon>
        <taxon>Ecdysozoa</taxon>
        <taxon>Nematoda</taxon>
        <taxon>Chromadorea</taxon>
        <taxon>Rhabditida</taxon>
        <taxon>Rhabditina</taxon>
        <taxon>Rhabditomorpha</taxon>
        <taxon>Rhabditoidea</taxon>
        <taxon>Rhabditidae</taxon>
        <taxon>Peloderinae</taxon>
        <taxon>Caenorhabditis</taxon>
    </lineage>
</organism>
<evidence type="ECO:0000256" key="6">
    <source>
        <dbReference type="SAM" id="Phobius"/>
    </source>
</evidence>
<dbReference type="InterPro" id="IPR004151">
    <property type="entry name" value="7TM_GPCR_serpentine_rcpt_Sre"/>
</dbReference>
<dbReference type="eggNOG" id="ENOG502R8VY">
    <property type="taxonomic scope" value="Eukaryota"/>
</dbReference>
<dbReference type="HOGENOM" id="CLU_063305_1_0_1"/>
<feature type="transmembrane region" description="Helical" evidence="6">
    <location>
        <begin position="105"/>
        <end position="124"/>
    </location>
</feature>
<dbReference type="Proteomes" id="UP000008281">
    <property type="component" value="Unassembled WGS sequence"/>
</dbReference>
<evidence type="ECO:0000256" key="3">
    <source>
        <dbReference type="ARBA" id="ARBA00022692"/>
    </source>
</evidence>
<protein>
    <submittedName>
        <fullName evidence="7">Uncharacterized protein</fullName>
    </submittedName>
</protein>
<name>E3M109_CAERE</name>
<feature type="transmembrane region" description="Helical" evidence="6">
    <location>
        <begin position="136"/>
        <end position="157"/>
    </location>
</feature>